<comment type="caution">
    <text evidence="1">The sequence shown here is derived from an EMBL/GenBank/DDBJ whole genome shotgun (WGS) entry which is preliminary data.</text>
</comment>
<dbReference type="GO" id="GO:0016757">
    <property type="term" value="F:glycosyltransferase activity"/>
    <property type="evidence" value="ECO:0007669"/>
    <property type="project" value="InterPro"/>
</dbReference>
<reference evidence="1 2" key="1">
    <citation type="submission" date="2017-02" db="EMBL/GenBank/DDBJ databases">
        <title>Clonality and virulence of isolates of VRE in Hematopoietic Stem Cell Transplanted (HSCT) patients.</title>
        <authorList>
            <person name="Marchi A.P."/>
            <person name="Martins R.C."/>
            <person name="Marie S.K."/>
            <person name="Levin A.S."/>
            <person name="Costa S.F."/>
        </authorList>
    </citation>
    <scope>NUCLEOTIDE SEQUENCE [LARGE SCALE GENOMIC DNA]</scope>
    <source>
        <strain evidence="1 2">LIM1759</strain>
    </source>
</reference>
<dbReference type="Pfam" id="PF13439">
    <property type="entry name" value="Glyco_transf_4"/>
    <property type="match status" value="1"/>
</dbReference>
<name>A0A1S8KU97_ENTFC</name>
<dbReference type="AlphaFoldDB" id="A0A1S8KU97"/>
<dbReference type="SUPFAM" id="SSF53756">
    <property type="entry name" value="UDP-Glycosyltransferase/glycogen phosphorylase"/>
    <property type="match status" value="1"/>
</dbReference>
<accession>A0A1S8KU97</accession>
<dbReference type="CDD" id="cd03812">
    <property type="entry name" value="GT4_CapH-like"/>
    <property type="match status" value="1"/>
</dbReference>
<sequence>MEENIMKRILHFQGRMGLGGAESFMMNLYRKIDRTNYQFDFLIYEDYADVQDYHSEIERLGGRIFVVPNPKKNIFKYLIEVNKLLKKESFSIVHNQVYFGGGINLWLAKKNGIRQRIAHSHATEDGKSQNIVMNVLRKFLTKLLLQNATDYLAVSQEAGESLFQNHPFEIVHNGIDLELYSKNSEAKVNKRKELDISMSTFVVGNIGRLEKQKNQSYLLEIFLEILKMNSDSYLILVGEGSLRNKLKAKAVELDIEKRVKFLGERNDIPELLSVMDVFVMPSLYEGLPMVGLEAQAAKLKLVLADTISKDTKLTNNVDFVSLDETPQEWAKKVIKEPYANKITQELKSYDVSYTTEQMESIYSRDH</sequence>
<dbReference type="Gene3D" id="3.40.50.2000">
    <property type="entry name" value="Glycogen Phosphorylase B"/>
    <property type="match status" value="2"/>
</dbReference>
<dbReference type="PANTHER" id="PTHR12526">
    <property type="entry name" value="GLYCOSYLTRANSFERASE"/>
    <property type="match status" value="1"/>
</dbReference>
<proteinExistence type="predicted"/>
<dbReference type="InterPro" id="IPR028098">
    <property type="entry name" value="Glyco_trans_4-like_N"/>
</dbReference>
<dbReference type="PANTHER" id="PTHR12526:SF637">
    <property type="entry name" value="GLYCOSYLTRANSFERASE EPSF-RELATED"/>
    <property type="match status" value="1"/>
</dbReference>
<dbReference type="EMBL" id="MVGJ01000019">
    <property type="protein sequence ID" value="OOL83326.1"/>
    <property type="molecule type" value="Genomic_DNA"/>
</dbReference>
<dbReference type="Proteomes" id="UP000191171">
    <property type="component" value="Unassembled WGS sequence"/>
</dbReference>
<protein>
    <submittedName>
        <fullName evidence="1">Glycosyl transferase family 1</fullName>
    </submittedName>
</protein>
<dbReference type="InterPro" id="IPR001296">
    <property type="entry name" value="Glyco_trans_1"/>
</dbReference>
<organism evidence="1 2">
    <name type="scientific">Enterococcus faecium</name>
    <name type="common">Streptococcus faecium</name>
    <dbReference type="NCBI Taxonomy" id="1352"/>
    <lineage>
        <taxon>Bacteria</taxon>
        <taxon>Bacillati</taxon>
        <taxon>Bacillota</taxon>
        <taxon>Bacilli</taxon>
        <taxon>Lactobacillales</taxon>
        <taxon>Enterococcaceae</taxon>
        <taxon>Enterococcus</taxon>
    </lineage>
</organism>
<evidence type="ECO:0000313" key="1">
    <source>
        <dbReference type="EMBL" id="OOL83326.1"/>
    </source>
</evidence>
<keyword evidence="1" id="KW-0808">Transferase</keyword>
<evidence type="ECO:0000313" key="2">
    <source>
        <dbReference type="Proteomes" id="UP000191171"/>
    </source>
</evidence>
<dbReference type="Pfam" id="PF00534">
    <property type="entry name" value="Glycos_transf_1"/>
    <property type="match status" value="1"/>
</dbReference>
<gene>
    <name evidence="1" type="ORF">B1P95_04445</name>
</gene>